<dbReference type="PANTHER" id="PTHR43086:SF3">
    <property type="entry name" value="NADP-DEPENDENT 3-HYDROXY ACID DEHYDROGENASE YDFG"/>
    <property type="match status" value="1"/>
</dbReference>
<dbReference type="InterPro" id="IPR002347">
    <property type="entry name" value="SDR_fam"/>
</dbReference>
<dbReference type="InterPro" id="IPR036291">
    <property type="entry name" value="NAD(P)-bd_dom_sf"/>
</dbReference>
<dbReference type="EMBL" id="JABAHT010001512">
    <property type="protein sequence ID" value="KAF4648950.1"/>
    <property type="molecule type" value="Genomic_DNA"/>
</dbReference>
<comment type="caution">
    <text evidence="3">The sequence shown here is derived from an EMBL/GenBank/DDBJ whole genome shotgun (WGS) entry which is preliminary data.</text>
</comment>
<proteinExistence type="inferred from homology"/>
<name>A0A7J6KPH1_PEROL</name>
<evidence type="ECO:0000313" key="4">
    <source>
        <dbReference type="Proteomes" id="UP000570595"/>
    </source>
</evidence>
<protein>
    <recommendedName>
        <fullName evidence="5">SDR family NAD(P)-dependent oxidoreductase</fullName>
    </recommendedName>
</protein>
<dbReference type="Proteomes" id="UP000570595">
    <property type="component" value="Unassembled WGS sequence"/>
</dbReference>
<gene>
    <name evidence="3" type="ORF">FOZ61_001970</name>
</gene>
<evidence type="ECO:0000256" key="2">
    <source>
        <dbReference type="ARBA" id="ARBA00023002"/>
    </source>
</evidence>
<organism evidence="3 4">
    <name type="scientific">Perkinsus olseni</name>
    <name type="common">Perkinsus atlanticus</name>
    <dbReference type="NCBI Taxonomy" id="32597"/>
    <lineage>
        <taxon>Eukaryota</taxon>
        <taxon>Sar</taxon>
        <taxon>Alveolata</taxon>
        <taxon>Perkinsozoa</taxon>
        <taxon>Perkinsea</taxon>
        <taxon>Perkinsida</taxon>
        <taxon>Perkinsidae</taxon>
        <taxon>Perkinsus</taxon>
    </lineage>
</organism>
<reference evidence="3 4" key="1">
    <citation type="submission" date="2020-04" db="EMBL/GenBank/DDBJ databases">
        <title>Perkinsus olseni comparative genomics.</title>
        <authorList>
            <person name="Bogema D.R."/>
        </authorList>
    </citation>
    <scope>NUCLEOTIDE SEQUENCE [LARGE SCALE GENOMIC DNA]</scope>
    <source>
        <strain evidence="3">ATCC PRA-179</strain>
    </source>
</reference>
<dbReference type="GO" id="GO:0016491">
    <property type="term" value="F:oxidoreductase activity"/>
    <property type="evidence" value="ECO:0007669"/>
    <property type="project" value="UniProtKB-KW"/>
</dbReference>
<evidence type="ECO:0000256" key="1">
    <source>
        <dbReference type="ARBA" id="ARBA00006484"/>
    </source>
</evidence>
<comment type="similarity">
    <text evidence="1">Belongs to the short-chain dehydrogenases/reductases (SDR) family.</text>
</comment>
<dbReference type="PANTHER" id="PTHR43086">
    <property type="entry name" value="VERY-LONG-CHAIN 3-OXOOACYL-COA REDUCTASE"/>
    <property type="match status" value="1"/>
</dbReference>
<dbReference type="Pfam" id="PF00106">
    <property type="entry name" value="adh_short"/>
    <property type="match status" value="1"/>
</dbReference>
<evidence type="ECO:0000313" key="3">
    <source>
        <dbReference type="EMBL" id="KAF4648950.1"/>
    </source>
</evidence>
<keyword evidence="2" id="KW-0560">Oxidoreductase</keyword>
<accession>A0A7J6KPH1</accession>
<dbReference type="SUPFAM" id="SSF51735">
    <property type="entry name" value="NAD(P)-binding Rossmann-fold domains"/>
    <property type="match status" value="1"/>
</dbReference>
<sequence>MSMQSSQYYAPISLKGARALITGATAGIGRATARRLAELGCELYLLGRRTDRLEALQKELEGQFPEVKVHCIPFDVKDTK</sequence>
<feature type="non-terminal residue" evidence="3">
    <location>
        <position position="1"/>
    </location>
</feature>
<dbReference type="AlphaFoldDB" id="A0A7J6KPH1"/>
<dbReference type="Gene3D" id="3.40.50.720">
    <property type="entry name" value="NAD(P)-binding Rossmann-like Domain"/>
    <property type="match status" value="1"/>
</dbReference>
<evidence type="ECO:0008006" key="5">
    <source>
        <dbReference type="Google" id="ProtNLM"/>
    </source>
</evidence>